<gene>
    <name evidence="4" type="ORF">CPLU01_13464</name>
</gene>
<keyword evidence="5" id="KW-1185">Reference proteome</keyword>
<feature type="region of interest" description="Disordered" evidence="1">
    <location>
        <begin position="268"/>
        <end position="312"/>
    </location>
</feature>
<protein>
    <submittedName>
        <fullName evidence="4">Uncharacterized protein</fullName>
    </submittedName>
</protein>
<feature type="chain" id="PRO_5034884881" evidence="3">
    <location>
        <begin position="19"/>
        <end position="352"/>
    </location>
</feature>
<evidence type="ECO:0000256" key="3">
    <source>
        <dbReference type="SAM" id="SignalP"/>
    </source>
</evidence>
<keyword evidence="2" id="KW-1133">Transmembrane helix</keyword>
<dbReference type="EMBL" id="WIGO01000310">
    <property type="protein sequence ID" value="KAF6817890.1"/>
    <property type="molecule type" value="Genomic_DNA"/>
</dbReference>
<evidence type="ECO:0000313" key="4">
    <source>
        <dbReference type="EMBL" id="KAF6817890.1"/>
    </source>
</evidence>
<accession>A0A8H6JSA0</accession>
<feature type="transmembrane region" description="Helical" evidence="2">
    <location>
        <begin position="323"/>
        <end position="344"/>
    </location>
</feature>
<name>A0A8H6JSA0_9PEZI</name>
<evidence type="ECO:0000256" key="1">
    <source>
        <dbReference type="SAM" id="MobiDB-lite"/>
    </source>
</evidence>
<sequence>MRAPTILAATLLATAATALNVTVPDSIAAGAETEIAIGFDTWKQPFAYEHIREPVGDVKWAVCRNPADEEVGCGHDMLYEHYQLFLWTDEWMYTCYLSGLIPMGTANPKITIPKDLGPSERYRVTAMAFNGTKPETNYYGVANSNPFLLTSTDVKKWTQWENYGGWLKPWYSLPCSSYGCYRTCGLKFADEKGNKKQGTASGLYNCLNECPGIRADWSDSDNQWSWYKAFDGVDWSGESTAVTTSTPSAISTSGWSTTMDIQETTLYGTPTTEPGLPTNTRGSAAASRTATSAGKRRARPVALKGGSGTASGGGGAAAAAGGILMTVVVCLVFFAFGTLIGWIWPDGLRSDW</sequence>
<organism evidence="4 5">
    <name type="scientific">Colletotrichum plurivorum</name>
    <dbReference type="NCBI Taxonomy" id="2175906"/>
    <lineage>
        <taxon>Eukaryota</taxon>
        <taxon>Fungi</taxon>
        <taxon>Dikarya</taxon>
        <taxon>Ascomycota</taxon>
        <taxon>Pezizomycotina</taxon>
        <taxon>Sordariomycetes</taxon>
        <taxon>Hypocreomycetidae</taxon>
        <taxon>Glomerellales</taxon>
        <taxon>Glomerellaceae</taxon>
        <taxon>Colletotrichum</taxon>
        <taxon>Colletotrichum orchidearum species complex</taxon>
    </lineage>
</organism>
<evidence type="ECO:0000313" key="5">
    <source>
        <dbReference type="Proteomes" id="UP000654918"/>
    </source>
</evidence>
<reference evidence="4" key="1">
    <citation type="journal article" date="2020" name="Phytopathology">
        <title>Genome Sequence Resources of Colletotrichum truncatum, C. plurivorum, C. musicola, and C. sojae: Four Species Pathogenic to Soybean (Glycine max).</title>
        <authorList>
            <person name="Rogerio F."/>
            <person name="Boufleur T.R."/>
            <person name="Ciampi-Guillardi M."/>
            <person name="Sukno S.A."/>
            <person name="Thon M.R."/>
            <person name="Massola Junior N.S."/>
            <person name="Baroncelli R."/>
        </authorList>
    </citation>
    <scope>NUCLEOTIDE SEQUENCE</scope>
    <source>
        <strain evidence="4">LFN00145</strain>
    </source>
</reference>
<keyword evidence="2" id="KW-0812">Transmembrane</keyword>
<dbReference type="Proteomes" id="UP000654918">
    <property type="component" value="Unassembled WGS sequence"/>
</dbReference>
<feature type="compositionally biased region" description="Low complexity" evidence="1">
    <location>
        <begin position="280"/>
        <end position="293"/>
    </location>
</feature>
<keyword evidence="2" id="KW-0472">Membrane</keyword>
<keyword evidence="3" id="KW-0732">Signal</keyword>
<comment type="caution">
    <text evidence="4">The sequence shown here is derived from an EMBL/GenBank/DDBJ whole genome shotgun (WGS) entry which is preliminary data.</text>
</comment>
<evidence type="ECO:0000256" key="2">
    <source>
        <dbReference type="SAM" id="Phobius"/>
    </source>
</evidence>
<feature type="signal peptide" evidence="3">
    <location>
        <begin position="1"/>
        <end position="18"/>
    </location>
</feature>
<dbReference type="AlphaFoldDB" id="A0A8H6JSA0"/>
<proteinExistence type="predicted"/>